<keyword evidence="14" id="KW-0496">Mitochondrion</keyword>
<proteinExistence type="evidence at transcript level"/>
<evidence type="ECO:0000256" key="6">
    <source>
        <dbReference type="ARBA" id="ARBA00022781"/>
    </source>
</evidence>
<feature type="transmembrane region" description="Helical" evidence="12">
    <location>
        <begin position="67"/>
        <end position="84"/>
    </location>
</feature>
<keyword evidence="9 12" id="KW-0472">Membrane</keyword>
<sequence>MVVLSMNIVLVVMLCLLRSSTVEYSGKQVSGVTYLGWVITDLPNTVVVMCLVAVFSDMDLMATQASCIVMTGVVLVTIQYMVMLVVRNGYTVSHFYVGTGLHEIIRLLLTVIEMVSTLFRVVSLTMRLYCNMLAGHILLSIVGCIAYCSTVTMMYSTITMVTITMSVFMILKTMTCLIQGVVLHKLLAMYYSEVSC</sequence>
<keyword evidence="8" id="KW-0406">Ion transport</keyword>
<dbReference type="AlphaFoldDB" id="A0A6G5ZVB7"/>
<dbReference type="Pfam" id="PF00119">
    <property type="entry name" value="ATP-synt_A"/>
    <property type="match status" value="1"/>
</dbReference>
<keyword evidence="7 12" id="KW-1133">Transmembrane helix</keyword>
<keyword evidence="3" id="KW-0813">Transport</keyword>
<protein>
    <recommendedName>
        <fullName evidence="11">ATP synthase subunit a</fullName>
    </recommendedName>
</protein>
<keyword evidence="13" id="KW-0732">Signal</keyword>
<feature type="chain" id="PRO_5026244598" description="ATP synthase subunit a" evidence="13">
    <location>
        <begin position="22"/>
        <end position="196"/>
    </location>
</feature>
<feature type="signal peptide" evidence="13">
    <location>
        <begin position="1"/>
        <end position="21"/>
    </location>
</feature>
<evidence type="ECO:0000256" key="11">
    <source>
        <dbReference type="RuleBase" id="RU004450"/>
    </source>
</evidence>
<evidence type="ECO:0000256" key="5">
    <source>
        <dbReference type="ARBA" id="ARBA00022692"/>
    </source>
</evidence>
<dbReference type="GO" id="GO:0005743">
    <property type="term" value="C:mitochondrial inner membrane"/>
    <property type="evidence" value="ECO:0007669"/>
    <property type="project" value="UniProtKB-SubCell"/>
</dbReference>
<keyword evidence="5 12" id="KW-0812">Transmembrane</keyword>
<dbReference type="SUPFAM" id="SSF81336">
    <property type="entry name" value="F1F0 ATP synthase subunit A"/>
    <property type="match status" value="1"/>
</dbReference>
<reference evidence="14" key="1">
    <citation type="journal article" date="2020" name="Nucleic Acids Res.">
        <title>Gene fragmentation and RNA editing without borders: eccentric mitochondrial genomes of diplonemids.</title>
        <authorList>
            <person name="Kaur B."/>
            <person name="Zahonova K."/>
            <person name="Valach M."/>
            <person name="Faktorova D."/>
            <person name="Prokopchuk G."/>
            <person name="Burger G."/>
            <person name="Lukes J."/>
        </authorList>
    </citation>
    <scope>NUCLEOTIDE SEQUENCE</scope>
</reference>
<dbReference type="GO" id="GO:0015078">
    <property type="term" value="F:proton transmembrane transporter activity"/>
    <property type="evidence" value="ECO:0007669"/>
    <property type="project" value="InterPro"/>
</dbReference>
<feature type="transmembrane region" description="Helical" evidence="12">
    <location>
        <begin position="134"/>
        <end position="155"/>
    </location>
</feature>
<feature type="transmembrane region" description="Helical" evidence="12">
    <location>
        <begin position="104"/>
        <end position="122"/>
    </location>
</feature>
<dbReference type="InterPro" id="IPR000568">
    <property type="entry name" value="ATP_synth_F0_asu"/>
</dbReference>
<keyword evidence="10" id="KW-0066">ATP synthesis</keyword>
<evidence type="ECO:0000313" key="14">
    <source>
        <dbReference type="EMBL" id="QHQ98698.1"/>
    </source>
</evidence>
<dbReference type="PRINTS" id="PR00123">
    <property type="entry name" value="ATPASEA"/>
</dbReference>
<evidence type="ECO:0000256" key="2">
    <source>
        <dbReference type="ARBA" id="ARBA00006810"/>
    </source>
</evidence>
<dbReference type="EMBL" id="MN109401">
    <property type="protein sequence ID" value="QHQ98698.1"/>
    <property type="molecule type" value="mRNA"/>
</dbReference>
<dbReference type="InterPro" id="IPR035908">
    <property type="entry name" value="F0_ATP_A_sf"/>
</dbReference>
<dbReference type="GO" id="GO:0045259">
    <property type="term" value="C:proton-transporting ATP synthase complex"/>
    <property type="evidence" value="ECO:0007669"/>
    <property type="project" value="UniProtKB-KW"/>
</dbReference>
<evidence type="ECO:0000256" key="9">
    <source>
        <dbReference type="ARBA" id="ARBA00023136"/>
    </source>
</evidence>
<evidence type="ECO:0000256" key="13">
    <source>
        <dbReference type="SAM" id="SignalP"/>
    </source>
</evidence>
<evidence type="ECO:0000256" key="7">
    <source>
        <dbReference type="ARBA" id="ARBA00022989"/>
    </source>
</evidence>
<accession>A0A6G5ZVB7</accession>
<evidence type="ECO:0000256" key="1">
    <source>
        <dbReference type="ARBA" id="ARBA00004141"/>
    </source>
</evidence>
<keyword evidence="4" id="KW-0138">CF(0)</keyword>
<evidence type="ECO:0000256" key="3">
    <source>
        <dbReference type="ARBA" id="ARBA00022448"/>
    </source>
</evidence>
<evidence type="ECO:0000256" key="4">
    <source>
        <dbReference type="ARBA" id="ARBA00022547"/>
    </source>
</evidence>
<comment type="similarity">
    <text evidence="2">Belongs to the ATPase A chain family.</text>
</comment>
<evidence type="ECO:0000256" key="8">
    <source>
        <dbReference type="ARBA" id="ARBA00023065"/>
    </source>
</evidence>
<keyword evidence="6" id="KW-0375">Hydrogen ion transport</keyword>
<feature type="transmembrane region" description="Helical" evidence="12">
    <location>
        <begin position="161"/>
        <end position="183"/>
    </location>
</feature>
<dbReference type="Gene3D" id="1.20.120.220">
    <property type="entry name" value="ATP synthase, F0 complex, subunit A"/>
    <property type="match status" value="1"/>
</dbReference>
<organism evidence="14">
    <name type="scientific">Sulcionema specki</name>
    <dbReference type="NCBI Taxonomy" id="2016126"/>
    <lineage>
        <taxon>Eukaryota</taxon>
        <taxon>Discoba</taxon>
        <taxon>Euglenozoa</taxon>
        <taxon>Diplonemea</taxon>
        <taxon>Diplonemidae</taxon>
        <taxon>Sulcionema</taxon>
    </lineage>
</organism>
<name>A0A6G5ZVB7_9EUGL</name>
<dbReference type="GO" id="GO:0015986">
    <property type="term" value="P:proton motive force-driven ATP synthesis"/>
    <property type="evidence" value="ECO:0007669"/>
    <property type="project" value="InterPro"/>
</dbReference>
<comment type="subcellular location">
    <subcellularLocation>
        <location evidence="1">Membrane</location>
        <topology evidence="1">Multi-pass membrane protein</topology>
    </subcellularLocation>
    <subcellularLocation>
        <location evidence="11">Mitochondrion inner membrane</location>
        <topology evidence="11">Multi-pass membrane protein</topology>
    </subcellularLocation>
</comment>
<feature type="transmembrane region" description="Helical" evidence="12">
    <location>
        <begin position="35"/>
        <end position="55"/>
    </location>
</feature>
<evidence type="ECO:0000256" key="12">
    <source>
        <dbReference type="SAM" id="Phobius"/>
    </source>
</evidence>
<evidence type="ECO:0000256" key="10">
    <source>
        <dbReference type="ARBA" id="ARBA00023310"/>
    </source>
</evidence>
<geneLocation type="mitochondrion" evidence="14"/>